<dbReference type="AlphaFoldDB" id="A0A1H7RXZ3"/>
<dbReference type="STRING" id="1429083.GCA_001885685_00251"/>
<evidence type="ECO:0000256" key="1">
    <source>
        <dbReference type="SAM" id="Phobius"/>
    </source>
</evidence>
<sequence>MDSLSAQAFEPMYLEYFIIIVTTAAGLYFHWWLYVRIQRWITRDTVRALAAGDAAKLAFLEQQLSAAQQQGLRGKRLHSHLQDIATHYRADTL</sequence>
<proteinExistence type="predicted"/>
<evidence type="ECO:0000313" key="3">
    <source>
        <dbReference type="Proteomes" id="UP000185766"/>
    </source>
</evidence>
<name>A0A1H7RXZ3_9GAMM</name>
<accession>A0A1H7RXZ3</accession>
<evidence type="ECO:0000313" key="2">
    <source>
        <dbReference type="EMBL" id="SEL64889.1"/>
    </source>
</evidence>
<keyword evidence="1" id="KW-0812">Transmembrane</keyword>
<reference evidence="2 3" key="1">
    <citation type="submission" date="2016-10" db="EMBL/GenBank/DDBJ databases">
        <authorList>
            <person name="de Groot N.N."/>
        </authorList>
    </citation>
    <scope>NUCLEOTIDE SEQUENCE [LARGE SCALE GENOMIC DNA]</scope>
    <source>
        <strain evidence="2 3">JCM 19513</strain>
    </source>
</reference>
<evidence type="ECO:0008006" key="4">
    <source>
        <dbReference type="Google" id="ProtNLM"/>
    </source>
</evidence>
<dbReference type="EMBL" id="FOAS01000016">
    <property type="protein sequence ID" value="SEL64889.1"/>
    <property type="molecule type" value="Genomic_DNA"/>
</dbReference>
<protein>
    <recommendedName>
        <fullName evidence="4">30S ribosomal protein S3</fullName>
    </recommendedName>
</protein>
<keyword evidence="1" id="KW-1133">Transmembrane helix</keyword>
<gene>
    <name evidence="2" type="ORF">SAMN05216214_11650</name>
</gene>
<organism evidence="2 3">
    <name type="scientific">Atopomonas hussainii</name>
    <dbReference type="NCBI Taxonomy" id="1429083"/>
    <lineage>
        <taxon>Bacteria</taxon>
        <taxon>Pseudomonadati</taxon>
        <taxon>Pseudomonadota</taxon>
        <taxon>Gammaproteobacteria</taxon>
        <taxon>Pseudomonadales</taxon>
        <taxon>Pseudomonadaceae</taxon>
        <taxon>Atopomonas</taxon>
    </lineage>
</organism>
<feature type="transmembrane region" description="Helical" evidence="1">
    <location>
        <begin position="12"/>
        <end position="33"/>
    </location>
</feature>
<keyword evidence="1" id="KW-0472">Membrane</keyword>
<keyword evidence="3" id="KW-1185">Reference proteome</keyword>
<dbReference type="Proteomes" id="UP000185766">
    <property type="component" value="Unassembled WGS sequence"/>
</dbReference>